<evidence type="ECO:0000313" key="1">
    <source>
        <dbReference type="EMBL" id="EIJ40930.1"/>
    </source>
</evidence>
<dbReference type="AlphaFoldDB" id="I3CBD7"/>
<organism evidence="1 2">
    <name type="scientific">Beggiatoa alba B18LD</name>
    <dbReference type="NCBI Taxonomy" id="395493"/>
    <lineage>
        <taxon>Bacteria</taxon>
        <taxon>Pseudomonadati</taxon>
        <taxon>Pseudomonadota</taxon>
        <taxon>Gammaproteobacteria</taxon>
        <taxon>Thiotrichales</taxon>
        <taxon>Thiotrichaceae</taxon>
        <taxon>Beggiatoa</taxon>
    </lineage>
</organism>
<accession>I3CBD7</accession>
<protein>
    <submittedName>
        <fullName evidence="1">Uncharacterized protein</fullName>
    </submittedName>
</protein>
<dbReference type="HOGENOM" id="CLU_2598939_0_0_6"/>
<name>I3CBD7_9GAMM</name>
<dbReference type="STRING" id="395493.BegalDRAFT_3564"/>
<evidence type="ECO:0000313" key="2">
    <source>
        <dbReference type="Proteomes" id="UP000005744"/>
    </source>
</evidence>
<reference evidence="1 2" key="1">
    <citation type="submission" date="2011-11" db="EMBL/GenBank/DDBJ databases">
        <title>Improved High-Quality Draft sequence of Beggiatoa alba B18lD.</title>
        <authorList>
            <consortium name="US DOE Joint Genome Institute"/>
            <person name="Lucas S."/>
            <person name="Han J."/>
            <person name="Lapidus A."/>
            <person name="Cheng J.-F."/>
            <person name="Goodwin L."/>
            <person name="Pitluck S."/>
            <person name="Peters L."/>
            <person name="Mikhailova N."/>
            <person name="Held B."/>
            <person name="Detter J.C."/>
            <person name="Han C."/>
            <person name="Tapia R."/>
            <person name="Land M."/>
            <person name="Hauser L."/>
            <person name="Kyrpides N."/>
            <person name="Ivanova N."/>
            <person name="Pagani I."/>
            <person name="Samuel K."/>
            <person name="Teske A."/>
            <person name="Mueller J."/>
            <person name="Woyke T."/>
        </authorList>
    </citation>
    <scope>NUCLEOTIDE SEQUENCE [LARGE SCALE GENOMIC DNA]</scope>
    <source>
        <strain evidence="1 2">B18LD</strain>
    </source>
</reference>
<proteinExistence type="predicted"/>
<keyword evidence="2" id="KW-1185">Reference proteome</keyword>
<dbReference type="EMBL" id="JH600071">
    <property type="protein sequence ID" value="EIJ40930.1"/>
    <property type="molecule type" value="Genomic_DNA"/>
</dbReference>
<dbReference type="Proteomes" id="UP000005744">
    <property type="component" value="Unassembled WGS sequence"/>
</dbReference>
<sequence length="79" mass="8610">MRKKARHTKLELSTESSFFGLRAKLLLIETACNRLNESNIQDSSCLSGSTVFASDGIAHVVALALNDLKAIEKIIADSF</sequence>
<gene>
    <name evidence="1" type="ORF">BegalDRAFT_3564</name>
</gene>
<dbReference type="RefSeq" id="WP_002692437.1">
    <property type="nucleotide sequence ID" value="NZ_JH600071.1"/>
</dbReference>